<gene>
    <name evidence="5" type="ORF">ENV54_08125</name>
</gene>
<dbReference type="Pfam" id="PF02666">
    <property type="entry name" value="PS_Dcarbxylase"/>
    <property type="match status" value="1"/>
</dbReference>
<dbReference type="PANTHER" id="PTHR10067">
    <property type="entry name" value="PHOSPHATIDYLSERINE DECARBOXYLASE"/>
    <property type="match status" value="1"/>
</dbReference>
<protein>
    <submittedName>
        <fullName evidence="5">Phosphatidylserine decarboxylase</fullName>
    </submittedName>
</protein>
<reference evidence="5" key="1">
    <citation type="journal article" date="2020" name="mSystems">
        <title>Genome- and Community-Level Interaction Insights into Carbon Utilization and Element Cycling Functions of Hydrothermarchaeota in Hydrothermal Sediment.</title>
        <authorList>
            <person name="Zhou Z."/>
            <person name="Liu Y."/>
            <person name="Xu W."/>
            <person name="Pan J."/>
            <person name="Luo Z.H."/>
            <person name="Li M."/>
        </authorList>
    </citation>
    <scope>NUCLEOTIDE SEQUENCE [LARGE SCALE GENOMIC DNA]</scope>
    <source>
        <strain evidence="5">SpSt-769</strain>
    </source>
</reference>
<keyword evidence="2" id="KW-0865">Zymogen</keyword>
<proteinExistence type="predicted"/>
<evidence type="ECO:0000256" key="1">
    <source>
        <dbReference type="ARBA" id="ARBA00022793"/>
    </source>
</evidence>
<keyword evidence="1" id="KW-0210">Decarboxylase</keyword>
<evidence type="ECO:0000256" key="3">
    <source>
        <dbReference type="ARBA" id="ARBA00023239"/>
    </source>
</evidence>
<comment type="caution">
    <text evidence="5">The sequence shown here is derived from an EMBL/GenBank/DDBJ whole genome shotgun (WGS) entry which is preliminary data.</text>
</comment>
<keyword evidence="4" id="KW-0670">Pyruvate</keyword>
<dbReference type="PANTHER" id="PTHR10067:SF17">
    <property type="entry name" value="PHOSPHATIDYLSERINE DECARBOXYLASE PROENZYME 2"/>
    <property type="match status" value="1"/>
</dbReference>
<sequence length="343" mass="39029">MRCLHQYIERSSNAIKTEHFFGDGPVRVLYSTVREHAPSLFNLLTQRRASAVLAYLMYDLPLSSLKKTGLHNIDLAECVDPHELGTLRKLFQRKIRYWECRPLEGTEDSVVSPADSKVLLGSFREQSHLYVKEKFFSLSELLSTQKRKWIDSFTDGDFAIFRLTPEKYHFNHTPVAGRVLDFYRISGQCHSCNPFALVVMASPYSKNERVITVIDTDVPHGTGVGLVAMVEVVALMIGDIVQCYSEDRYESPRQIEQGMFLKKGCPKSLYRPGSSTDILLFQQDRVVFCQDLIENLRRYGVQTRFSRGLDSPCLVETEVRVRSEIGRALPSDTGAKRGGQCDE</sequence>
<evidence type="ECO:0000313" key="5">
    <source>
        <dbReference type="EMBL" id="HGH61248.1"/>
    </source>
</evidence>
<accession>A0A7C4AS46</accession>
<dbReference type="GO" id="GO:0008654">
    <property type="term" value="P:phospholipid biosynthetic process"/>
    <property type="evidence" value="ECO:0007669"/>
    <property type="project" value="InterPro"/>
</dbReference>
<dbReference type="GO" id="GO:0004609">
    <property type="term" value="F:phosphatidylserine decarboxylase activity"/>
    <property type="evidence" value="ECO:0007669"/>
    <property type="project" value="InterPro"/>
</dbReference>
<name>A0A7C4AS46_9BACT</name>
<dbReference type="InterPro" id="IPR003817">
    <property type="entry name" value="PS_Dcarbxylase"/>
</dbReference>
<dbReference type="EMBL" id="DTGT01000253">
    <property type="protein sequence ID" value="HGH61248.1"/>
    <property type="molecule type" value="Genomic_DNA"/>
</dbReference>
<evidence type="ECO:0000256" key="2">
    <source>
        <dbReference type="ARBA" id="ARBA00023145"/>
    </source>
</evidence>
<organism evidence="5">
    <name type="scientific">Desulfomonile tiedjei</name>
    <dbReference type="NCBI Taxonomy" id="2358"/>
    <lineage>
        <taxon>Bacteria</taxon>
        <taxon>Pseudomonadati</taxon>
        <taxon>Thermodesulfobacteriota</taxon>
        <taxon>Desulfomonilia</taxon>
        <taxon>Desulfomonilales</taxon>
        <taxon>Desulfomonilaceae</taxon>
        <taxon>Desulfomonile</taxon>
    </lineage>
</organism>
<dbReference type="AlphaFoldDB" id="A0A7C4AS46"/>
<evidence type="ECO:0000256" key="4">
    <source>
        <dbReference type="ARBA" id="ARBA00023317"/>
    </source>
</evidence>
<keyword evidence="3" id="KW-0456">Lyase</keyword>